<sequence>MFLDIDKETTDRLSEAKWYLDNIAESHSTPQEIFKEKLYKGSFFVNLYGAIEYTVCNLVSRVIDKINEDQYVQVTHLKPSLLSLLLHSECDALYQASDKKWIKRLLLFNRIKDEEKSNIINTLMPAQSGNLKRQQIEQICEVFGAEFPAINNPDVGHKLSTIADNRNAIAHGRKTACEVGSQYTKDLLNGYYIAIQEYCLYLNQQFHKYIENKHYIKLEKR</sequence>
<protein>
    <recommendedName>
        <fullName evidence="1">RiboL-PSP-HEPN domain-containing protein</fullName>
    </recommendedName>
</protein>
<name>A0A371A3C9_BACFN</name>
<gene>
    <name evidence="2" type="ORF">BF9343_1455</name>
</gene>
<dbReference type="Proteomes" id="UP000006731">
    <property type="component" value="Chromosome"/>
</dbReference>
<dbReference type="Pfam" id="PF18735">
    <property type="entry name" value="HEPN_RiboL-PSP"/>
    <property type="match status" value="1"/>
</dbReference>
<dbReference type="AlphaFoldDB" id="A0A371A3C9"/>
<reference evidence="2 3" key="1">
    <citation type="journal article" date="2005" name="Science">
        <title>Extensive DNA inversions in the B. fragilis genome control variable gene expression.</title>
        <authorList>
            <person name="Cerdeno-Tarraga A.M."/>
            <person name="Patrick S."/>
            <person name="Crosmann L."/>
            <person name="Blakely G."/>
            <person name="Abratt V."/>
            <person name="Lennard N."/>
            <person name="Duerden B."/>
            <person name="Poxton I."/>
            <person name="Harris B."/>
            <person name="Quail M.A."/>
            <person name="Barron A."/>
            <person name="Clarck L."/>
            <person name="Corton C."/>
            <person name="Doggett J."/>
            <person name="Holden M.T.G."/>
            <person name="Larke N."/>
            <person name="Line A."/>
            <person name="Lord A."/>
            <person name="Norbertczak H."/>
            <person name="Ormond D."/>
            <person name="Price C."/>
            <person name="Rabbinowitsch E."/>
            <person name="Woodward J."/>
            <person name="Barrel B.G."/>
            <person name="Parkhill J."/>
        </authorList>
    </citation>
    <scope>NUCLEOTIDE SEQUENCE [LARGE SCALE GENOMIC DNA]</scope>
    <source>
        <strain evidence="3">ATCC 25285 / DSM 2151 / CCUG 4856 / JCM 11019 / LMG 10263 / NCTC 9343 / Onslow / VPI 2553 / EN-2</strain>
    </source>
</reference>
<proteinExistence type="predicted"/>
<dbReference type="RefSeq" id="WP_010992541.1">
    <property type="nucleotide sequence ID" value="NC_003228.3"/>
</dbReference>
<keyword evidence="3" id="KW-1185">Reference proteome</keyword>
<dbReference type="EMBL" id="CR626927">
    <property type="protein sequence ID" value="CAH07236.1"/>
    <property type="molecule type" value="Genomic_DNA"/>
</dbReference>
<feature type="domain" description="RiboL-PSP-HEPN" evidence="1">
    <location>
        <begin position="12"/>
        <end position="206"/>
    </location>
</feature>
<dbReference type="GeneID" id="60369009"/>
<accession>Q5LF62</accession>
<dbReference type="InterPro" id="IPR041519">
    <property type="entry name" value="HEPN_RiboL-PSP"/>
</dbReference>
<accession>A0A371A3C9</accession>
<evidence type="ECO:0000259" key="1">
    <source>
        <dbReference type="Pfam" id="PF18735"/>
    </source>
</evidence>
<evidence type="ECO:0000313" key="2">
    <source>
        <dbReference type="EMBL" id="CAH07236.1"/>
    </source>
</evidence>
<organism evidence="2 3">
    <name type="scientific">Bacteroides fragilis (strain ATCC 25285 / DSM 2151 / CCUG 4856 / JCM 11019 / LMG 10263 / NCTC 9343 / Onslow / VPI 2553 / EN-2)</name>
    <dbReference type="NCBI Taxonomy" id="272559"/>
    <lineage>
        <taxon>Bacteria</taxon>
        <taxon>Pseudomonadati</taxon>
        <taxon>Bacteroidota</taxon>
        <taxon>Bacteroidia</taxon>
        <taxon>Bacteroidales</taxon>
        <taxon>Bacteroidaceae</taxon>
        <taxon>Bacteroides</taxon>
    </lineage>
</organism>
<dbReference type="HOGENOM" id="CLU_106236_0_0_10"/>
<evidence type="ECO:0000313" key="3">
    <source>
        <dbReference type="Proteomes" id="UP000006731"/>
    </source>
</evidence>
<dbReference type="KEGG" id="bfs:BF9343_1455"/>